<name>F6BC22_METIK</name>
<feature type="domain" description="CARDB" evidence="2">
    <location>
        <begin position="542"/>
        <end position="639"/>
    </location>
</feature>
<keyword evidence="4" id="KW-1185">Reference proteome</keyword>
<dbReference type="InterPro" id="IPR013783">
    <property type="entry name" value="Ig-like_fold"/>
</dbReference>
<evidence type="ECO:0000313" key="4">
    <source>
        <dbReference type="Proteomes" id="UP000009227"/>
    </source>
</evidence>
<dbReference type="Gene3D" id="2.60.40.680">
    <property type="match status" value="2"/>
</dbReference>
<dbReference type="InterPro" id="IPR022651">
    <property type="entry name" value="S_layer_C"/>
</dbReference>
<feature type="domain" description="S-layer protein outer" evidence="1">
    <location>
        <begin position="983"/>
        <end position="1120"/>
    </location>
</feature>
<evidence type="ECO:0000259" key="1">
    <source>
        <dbReference type="Pfam" id="PF05124"/>
    </source>
</evidence>
<dbReference type="InterPro" id="IPR008965">
    <property type="entry name" value="CBM2/CBM3_carb-bd_dom_sf"/>
</dbReference>
<protein>
    <submittedName>
        <fullName evidence="3">APHP domain protein</fullName>
    </submittedName>
</protein>
<dbReference type="KEGG" id="mig:Metig_0549"/>
<dbReference type="RefSeq" id="WP_013798710.1">
    <property type="nucleotide sequence ID" value="NC_015562.1"/>
</dbReference>
<gene>
    <name evidence="3" type="ordered locus">Metig_0549</name>
</gene>
<dbReference type="EMBL" id="CP002737">
    <property type="protein sequence ID" value="AEF96103.1"/>
    <property type="molecule type" value="Genomic_DNA"/>
</dbReference>
<proteinExistence type="predicted"/>
<dbReference type="Pfam" id="PF05124">
    <property type="entry name" value="S_layer_C"/>
    <property type="match status" value="1"/>
</dbReference>
<reference evidence="3 4" key="1">
    <citation type="submission" date="2011-05" db="EMBL/GenBank/DDBJ databases">
        <title>Complete sequence of Methanotorris igneus Kol 5.</title>
        <authorList>
            <consortium name="US DOE Joint Genome Institute"/>
            <person name="Lucas S."/>
            <person name="Han J."/>
            <person name="Lapidus A."/>
            <person name="Cheng J.-F."/>
            <person name="Goodwin L."/>
            <person name="Pitluck S."/>
            <person name="Peters L."/>
            <person name="Mikhailova N."/>
            <person name="Chertkov O."/>
            <person name="Han C."/>
            <person name="Tapia R."/>
            <person name="Land M."/>
            <person name="Hauser L."/>
            <person name="Kyrpides N."/>
            <person name="Ivanova N."/>
            <person name="Pagani I."/>
            <person name="Sieprawska-Lupa M."/>
            <person name="Whitman W."/>
            <person name="Woyke T."/>
        </authorList>
    </citation>
    <scope>NUCLEOTIDE SEQUENCE [LARGE SCALE GENOMIC DNA]</scope>
    <source>
        <strain evidence="4">DSM 5666 / JCM 11834 / Kol 5</strain>
    </source>
</reference>
<organism evidence="4">
    <name type="scientific">Methanotorris igneus (strain DSM 5666 / JCM 11834 / Kol 5)</name>
    <dbReference type="NCBI Taxonomy" id="880724"/>
    <lineage>
        <taxon>Archaea</taxon>
        <taxon>Methanobacteriati</taxon>
        <taxon>Methanobacteriota</taxon>
        <taxon>Methanomada group</taxon>
        <taxon>Methanococci</taxon>
        <taxon>Methanococcales</taxon>
        <taxon>Methanocaldococcaceae</taxon>
        <taxon>Methanotorris</taxon>
    </lineage>
</organism>
<sequence>MKWKTALLSILVISLMGVYGENVTVELVPSNLNVNLGQSFNLTLEVKNVPNGTISDGYNNYSGYCSGIETYIYFNSSALNISENDIVLSGDITNNIKDKSISVSNGRIWISIWFSNPLHGNFTIATLRFKALEQSDTEVTLGGTVVSNSDGDYTWKVSNNNLILKNSHVKIVVEPIADLLVPKTVNAELGDNVTISVVVAPKENKTLKTIEGTLSFDKNMLEPFNISSSVGNVFFNSSNNFFKISNLNQSTNFTINITYNVINVGNTTVKLDNIYMEDINGSYVKGISSNATTIIIPGPDLVVEEIIPVSLKAYTNNTIPVLIKNIGERNVTGNFSVKLLADTYEIGTSTVNGLNVGEVKEINFTFMPMEERNYTLCALVDCANDVKEINENNNKYVIKLYATEEPISVNLISSTNLTKTEKTFEVNITLNNITSDRPAKAIEGVLTYNPKILKCINFTFLINSSEINGTLLQNVTYENDKVIFKLMDGIINHSIVVATAKFEALDVGNSDIELSDLVVSDINGYKFNKISTNKVNIVVQGPNIKIANINVPNPSIYRIPTTINITVTNNGHQDAKPFDIVLYADTEEIGKVTVNGLNISQSKTITLNWTPDDIKTFTIVALADPNNAIKEENESDNKLVKKINVVEIPVWVNIYNTTPIVNGTFNATIEVNGINERLCSGYDGKLIFKNLKIESIKLIGTNNYTINNNELIFTGYNFTKSGNFKIANITFKIIDENKSYSAILKYMVLSDKDGYKFERVFINNTILDENLQKVFKGLHIEADVLDKVDIDNVKLESVGNINITALPIKIGNVADEITIPKVSENLSINITDDVISTMSLISNEAESLSEITKVIDNEKELNETLNKITEDIKPVLCVGFNITNITKEEPKVEIIGNEKVIKAKVKLKVENISNKGFTIIRIPIGTLKVKEITINNGTENITLKENDITSTIGWYRIPVSGVLEITLIKDPEVSIELAATLPVSTSTTTTYYSGGGGHHRAIEQYPGVAEDIKSEKIKEMVYKAKIILGSEVDNNLSAKYLKNTTELVNQSLEIKEDCILIGGPVANPVVKKYLWTFPVKVTNDYPGKNRGVIEKQIINGHTVILLAGSDRWGTKAAVEYFKTLDDIPDEPIFVEWKDGKAVKIEKP</sequence>
<evidence type="ECO:0000313" key="3">
    <source>
        <dbReference type="EMBL" id="AEF96103.1"/>
    </source>
</evidence>
<dbReference type="Pfam" id="PF07705">
    <property type="entry name" value="CARDB"/>
    <property type="match status" value="2"/>
</dbReference>
<dbReference type="HOGENOM" id="CLU_277278_0_0_2"/>
<dbReference type="AlphaFoldDB" id="F6BC22"/>
<dbReference type="Gene3D" id="2.60.40.10">
    <property type="entry name" value="Immunoglobulins"/>
    <property type="match status" value="2"/>
</dbReference>
<dbReference type="Proteomes" id="UP000009227">
    <property type="component" value="Chromosome"/>
</dbReference>
<dbReference type="STRING" id="880724.Metig_0549"/>
<dbReference type="InterPro" id="IPR011635">
    <property type="entry name" value="CARDB"/>
</dbReference>
<dbReference type="OrthoDB" id="62381at2157"/>
<dbReference type="SUPFAM" id="SSF49384">
    <property type="entry name" value="Carbohydrate-binding domain"/>
    <property type="match status" value="4"/>
</dbReference>
<dbReference type="GeneID" id="10643387"/>
<dbReference type="CDD" id="cd08547">
    <property type="entry name" value="Type_II_cohesin"/>
    <property type="match status" value="2"/>
</dbReference>
<feature type="domain" description="CARDB" evidence="2">
    <location>
        <begin position="299"/>
        <end position="396"/>
    </location>
</feature>
<accession>F6BC22</accession>
<dbReference type="GO" id="GO:0030246">
    <property type="term" value="F:carbohydrate binding"/>
    <property type="evidence" value="ECO:0007669"/>
    <property type="project" value="InterPro"/>
</dbReference>
<evidence type="ECO:0000259" key="2">
    <source>
        <dbReference type="Pfam" id="PF07705"/>
    </source>
</evidence>